<feature type="region of interest" description="Disordered" evidence="1">
    <location>
        <begin position="31"/>
        <end position="52"/>
    </location>
</feature>
<organism evidence="2">
    <name type="scientific">Anopheles sinensis</name>
    <name type="common">Mosquito</name>
    <dbReference type="NCBI Taxonomy" id="74873"/>
    <lineage>
        <taxon>Eukaryota</taxon>
        <taxon>Metazoa</taxon>
        <taxon>Ecdysozoa</taxon>
        <taxon>Arthropoda</taxon>
        <taxon>Hexapoda</taxon>
        <taxon>Insecta</taxon>
        <taxon>Pterygota</taxon>
        <taxon>Neoptera</taxon>
        <taxon>Endopterygota</taxon>
        <taxon>Diptera</taxon>
        <taxon>Nematocera</taxon>
        <taxon>Culicoidea</taxon>
        <taxon>Culicidae</taxon>
        <taxon>Anophelinae</taxon>
        <taxon>Anopheles</taxon>
    </lineage>
</organism>
<dbReference type="Proteomes" id="UP000030765">
    <property type="component" value="Unassembled WGS sequence"/>
</dbReference>
<reference evidence="3" key="2">
    <citation type="submission" date="2020-05" db="UniProtKB">
        <authorList>
            <consortium name="EnsemblMetazoa"/>
        </authorList>
    </citation>
    <scope>IDENTIFICATION</scope>
</reference>
<evidence type="ECO:0000313" key="4">
    <source>
        <dbReference type="Proteomes" id="UP000030765"/>
    </source>
</evidence>
<dbReference type="EnsemblMetazoa" id="ASIC022203-RA">
    <property type="protein sequence ID" value="ASIC022203-PA"/>
    <property type="gene ID" value="ASIC022203"/>
</dbReference>
<keyword evidence="4" id="KW-1185">Reference proteome</keyword>
<dbReference type="VEuPathDB" id="VectorBase:ASIC022203"/>
<dbReference type="EMBL" id="KE525423">
    <property type="protein sequence ID" value="KFB53835.1"/>
    <property type="molecule type" value="Genomic_DNA"/>
</dbReference>
<dbReference type="AlphaFoldDB" id="A0A084WUE1"/>
<protein>
    <submittedName>
        <fullName evidence="2 3">Calcium-binding and spermatid-specific protein 1</fullName>
    </submittedName>
</protein>
<proteinExistence type="predicted"/>
<evidence type="ECO:0000313" key="3">
    <source>
        <dbReference type="EnsemblMetazoa" id="ASIC022203-PA"/>
    </source>
</evidence>
<reference evidence="2 4" key="1">
    <citation type="journal article" date="2014" name="BMC Genomics">
        <title>Genome sequence of Anopheles sinensis provides insight into genetics basis of mosquito competence for malaria parasites.</title>
        <authorList>
            <person name="Zhou D."/>
            <person name="Zhang D."/>
            <person name="Ding G."/>
            <person name="Shi L."/>
            <person name="Hou Q."/>
            <person name="Ye Y."/>
            <person name="Xu Y."/>
            <person name="Zhou H."/>
            <person name="Xiong C."/>
            <person name="Li S."/>
            <person name="Yu J."/>
            <person name="Hong S."/>
            <person name="Yu X."/>
            <person name="Zou P."/>
            <person name="Chen C."/>
            <person name="Chang X."/>
            <person name="Wang W."/>
            <person name="Lv Y."/>
            <person name="Sun Y."/>
            <person name="Ma L."/>
            <person name="Shen B."/>
            <person name="Zhu C."/>
        </authorList>
    </citation>
    <scope>NUCLEOTIDE SEQUENCE [LARGE SCALE GENOMIC DNA]</scope>
</reference>
<dbReference type="EMBL" id="ATLV01027081">
    <property type="status" value="NOT_ANNOTATED_CDS"/>
    <property type="molecule type" value="Genomic_DNA"/>
</dbReference>
<name>A0A084WUE1_ANOSI</name>
<sequence>MSASTFSSNAKCIPNHRAICTEVEQRYEVVKTDPQPGDLLDDSPTEMAPGWE</sequence>
<accession>A0A084WUE1</accession>
<evidence type="ECO:0000313" key="2">
    <source>
        <dbReference type="EMBL" id="KFB53835.1"/>
    </source>
</evidence>
<evidence type="ECO:0000256" key="1">
    <source>
        <dbReference type="SAM" id="MobiDB-lite"/>
    </source>
</evidence>
<gene>
    <name evidence="2" type="ORF">ZHAS_00022203</name>
</gene>